<organism evidence="2 5">
    <name type="scientific">Pandoraea cepalis</name>
    <dbReference type="NCBI Taxonomy" id="2508294"/>
    <lineage>
        <taxon>Bacteria</taxon>
        <taxon>Pseudomonadati</taxon>
        <taxon>Pseudomonadota</taxon>
        <taxon>Betaproteobacteria</taxon>
        <taxon>Burkholderiales</taxon>
        <taxon>Burkholderiaceae</taxon>
        <taxon>Pandoraea</taxon>
    </lineage>
</organism>
<keyword evidence="4" id="KW-1185">Reference proteome</keyword>
<dbReference type="InterPro" id="IPR018306">
    <property type="entry name" value="Phage_T5_Orf172_DNA-bd"/>
</dbReference>
<proteinExistence type="predicted"/>
<accession>A0AAW7MIX2</accession>
<evidence type="ECO:0000313" key="3">
    <source>
        <dbReference type="EMBL" id="MDN4576807.1"/>
    </source>
</evidence>
<dbReference type="EMBL" id="QAID01000025">
    <property type="protein sequence ID" value="MDN4576807.1"/>
    <property type="molecule type" value="Genomic_DNA"/>
</dbReference>
<evidence type="ECO:0000313" key="2">
    <source>
        <dbReference type="EMBL" id="MDN4572709.1"/>
    </source>
</evidence>
<name>A0AAW7MIX2_9BURK</name>
<dbReference type="Proteomes" id="UP001172788">
    <property type="component" value="Unassembled WGS sequence"/>
</dbReference>
<sequence length="362" mass="41386">MPLQSNAQPTSLALPYLAAPSTSTSPVSMMPSNGGRILATEHPCRTQCPPDRSVASTPPRHIADPMSILYILVNKEQSAFKIGISRHPHYRAKTLPVEIDTERSFEIEIHDGNALKAERALQYLFRHWRYDMPRGDGFTEWFRIDALAEVMSFARAHADKLGIGHIRALKVPDRPASPGRVPLRETREARAHRRARERAERLERAKAHNQRVLEWHRNAFIEMEKSNVIAGLIRPRPDEPYGDGYLYLQGAQRNHWADVLFDNREGLHRTIGNGFSVIFPGCYRDGDYPLVEINVNRNYLAEDEDAQIWDARLPGAAAIRSFLSKHARDIGTQDDIDLRECHADLEILQKDFWNKLHGEWLL</sequence>
<evidence type="ECO:0000313" key="4">
    <source>
        <dbReference type="Proteomes" id="UP001172788"/>
    </source>
</evidence>
<feature type="domain" description="Bacteriophage T5 Orf172 DNA-binding" evidence="1">
    <location>
        <begin position="69"/>
        <end position="149"/>
    </location>
</feature>
<dbReference type="AlphaFoldDB" id="A0AAW7MIX2"/>
<dbReference type="EMBL" id="QAIC01000030">
    <property type="protein sequence ID" value="MDN4572709.1"/>
    <property type="molecule type" value="Genomic_DNA"/>
</dbReference>
<evidence type="ECO:0000313" key="5">
    <source>
        <dbReference type="Proteomes" id="UP001172791"/>
    </source>
</evidence>
<gene>
    <name evidence="2" type="ORF">DBA34_05495</name>
    <name evidence="3" type="ORF">DBB29_01535</name>
</gene>
<comment type="caution">
    <text evidence="2">The sequence shown here is derived from an EMBL/GenBank/DDBJ whole genome shotgun (WGS) entry which is preliminary data.</text>
</comment>
<dbReference type="Pfam" id="PF10544">
    <property type="entry name" value="T5orf172"/>
    <property type="match status" value="1"/>
</dbReference>
<dbReference type="Proteomes" id="UP001172791">
    <property type="component" value="Unassembled WGS sequence"/>
</dbReference>
<evidence type="ECO:0000259" key="1">
    <source>
        <dbReference type="Pfam" id="PF10544"/>
    </source>
</evidence>
<reference evidence="2" key="1">
    <citation type="submission" date="2018-04" db="EMBL/GenBank/DDBJ databases">
        <authorList>
            <person name="Jy Z."/>
        </authorList>
    </citation>
    <scope>NUCLEOTIDE SEQUENCE</scope>
    <source>
        <strain evidence="3">AS13</strain>
        <strain evidence="2">LA18</strain>
    </source>
</reference>
<protein>
    <recommendedName>
        <fullName evidence="1">Bacteriophage T5 Orf172 DNA-binding domain-containing protein</fullName>
    </recommendedName>
</protein>